<evidence type="ECO:0000313" key="3">
    <source>
        <dbReference type="Proteomes" id="UP000008141"/>
    </source>
</evidence>
<proteinExistence type="predicted"/>
<gene>
    <name evidence="2" type="ORF">CHLNCDRAFT_139124</name>
</gene>
<dbReference type="InterPro" id="IPR039693">
    <property type="entry name" value="Rtr1/RPAP2"/>
</dbReference>
<dbReference type="OMA" id="ATWGNHA"/>
<feature type="compositionally biased region" description="Basic and acidic residues" evidence="1">
    <location>
        <begin position="632"/>
        <end position="643"/>
    </location>
</feature>
<dbReference type="GO" id="GO:0005634">
    <property type="term" value="C:nucleus"/>
    <property type="evidence" value="ECO:0007669"/>
    <property type="project" value="TreeGrafter"/>
</dbReference>
<dbReference type="STRING" id="554065.E1ZPH8"/>
<evidence type="ECO:0000256" key="1">
    <source>
        <dbReference type="SAM" id="MobiDB-lite"/>
    </source>
</evidence>
<dbReference type="PANTHER" id="PTHR14732">
    <property type="entry name" value="RNA POLYMERASE II SUBUNIT B1 CTD PHOSPHATASE RPAP2-RELATED"/>
    <property type="match status" value="1"/>
</dbReference>
<feature type="compositionally biased region" description="Low complexity" evidence="1">
    <location>
        <begin position="410"/>
        <end position="458"/>
    </location>
</feature>
<feature type="compositionally biased region" description="Polar residues" evidence="1">
    <location>
        <begin position="522"/>
        <end position="532"/>
    </location>
</feature>
<dbReference type="KEGG" id="cvr:CHLNCDRAFT_139124"/>
<feature type="region of interest" description="Disordered" evidence="1">
    <location>
        <begin position="1"/>
        <end position="49"/>
    </location>
</feature>
<dbReference type="GeneID" id="17351652"/>
<dbReference type="InterPro" id="IPR038534">
    <property type="entry name" value="Rtr1/RPAP2_sf"/>
</dbReference>
<feature type="compositionally biased region" description="Low complexity" evidence="1">
    <location>
        <begin position="611"/>
        <end position="628"/>
    </location>
</feature>
<sequence>MPPAAAEHPETMQGSQAATGGAGKGAAGSLPVRDGAQQRRRRAPAATLPELRSRAAFRACDRLMEQGAGSEAQLWTVARVMCGEEYEQARGRFLAAEERAIAGKCGNPLCSRPPRGQQDGGSGRHRSSTSQAVLGQDSADDMPLYCGADCEAAVRRFAARLGSGALALERFTAMYQLVRQGQQQRQQEQQAAAAALPDAQAAPSPPAAETTAAAAAEAAPGASAGGLGSIWGSADLVPRLEVEQVHKVKHIGSSAGQFGDFSRKPKPRATAADGVAPPPKPKGVLKKQSQFAAGTAKVPIMLAEVKEREPSIVAAETARGLQPGRGGSSKAAAAVEGYVPRAGSTPRQRQRRVRFTDDTEASEAAAKGERKENAKEGGRQTAAAGGAGSPANATAADSASANGGSGSGSNAGCSDADSASQPPAAAAGGASSSAAGSAALPASGGSSPGPQTQASPGSVLVFEVEQNAKSTLGQGSKGLAAQFGRLYVADAAQLPAAVAPPQPQPRAAAAAAGPSPPRPLPNHNTSSTSIDIQQRGLGNSSGGASAAVPREWREVPQFYAHSPVGSSSSLAGSFASPGSSSGNLAAMAAASPPQAHMPRRRLSSPPPGLPRAPSSRLSSQPAQQQQQPPSTPDRDQPRGREASLDGSSSLQAGQAPEQEQAAPTAQQAGLTKRQAEQLQHAFPQLSAALPPELQAALASDSETDSEAADSEGWMESEEEAGARWGCGAALALGWVLCSSDEAESPGARSGFRLQLSFFGTFFTHLEAWVTSSTAELLASGPDAELALPPPTSPEVLAALSRCLSAALPPVCAGLQAAAARGQVERSLDELLRTLRLVGPLPAFKASQWQVVAVLFLKALSLERCPALREAFETRDGITRLNRLLASLSFTSEEFYAILELLCPVE</sequence>
<evidence type="ECO:0000313" key="2">
    <source>
        <dbReference type="EMBL" id="EFN52325.1"/>
    </source>
</evidence>
<feature type="region of interest" description="Disordered" evidence="1">
    <location>
        <begin position="695"/>
        <end position="720"/>
    </location>
</feature>
<dbReference type="PANTHER" id="PTHR14732:SF0">
    <property type="entry name" value="RNA POLYMERASE II SUBUNIT B1 CTD PHOSPHATASE RPAP2-RELATED"/>
    <property type="match status" value="1"/>
</dbReference>
<reference evidence="2 3" key="1">
    <citation type="journal article" date="2010" name="Plant Cell">
        <title>The Chlorella variabilis NC64A genome reveals adaptation to photosymbiosis, coevolution with viruses, and cryptic sex.</title>
        <authorList>
            <person name="Blanc G."/>
            <person name="Duncan G."/>
            <person name="Agarkova I."/>
            <person name="Borodovsky M."/>
            <person name="Gurnon J."/>
            <person name="Kuo A."/>
            <person name="Lindquist E."/>
            <person name="Lucas S."/>
            <person name="Pangilinan J."/>
            <person name="Polle J."/>
            <person name="Salamov A."/>
            <person name="Terry A."/>
            <person name="Yamada T."/>
            <person name="Dunigan D.D."/>
            <person name="Grigoriev I.V."/>
            <person name="Claverie J.M."/>
            <person name="Van Etten J.L."/>
        </authorList>
    </citation>
    <scope>NUCLEOTIDE SEQUENCE [LARGE SCALE GENOMIC DNA]</scope>
    <source>
        <strain evidence="2 3">NC64A</strain>
    </source>
</reference>
<dbReference type="InParanoid" id="E1ZPH8"/>
<feature type="compositionally biased region" description="Low complexity" evidence="1">
    <location>
        <begin position="651"/>
        <end position="669"/>
    </location>
</feature>
<dbReference type="RefSeq" id="XP_005844427.1">
    <property type="nucleotide sequence ID" value="XM_005844365.1"/>
</dbReference>
<feature type="compositionally biased region" description="Acidic residues" evidence="1">
    <location>
        <begin position="701"/>
        <end position="719"/>
    </location>
</feature>
<feature type="compositionally biased region" description="Basic and acidic residues" evidence="1">
    <location>
        <begin position="366"/>
        <end position="378"/>
    </location>
</feature>
<name>E1ZPH8_CHLVA</name>
<keyword evidence="3" id="KW-1185">Reference proteome</keyword>
<dbReference type="GO" id="GO:0043175">
    <property type="term" value="F:RNA polymerase core enzyme binding"/>
    <property type="evidence" value="ECO:0007669"/>
    <property type="project" value="InterPro"/>
</dbReference>
<feature type="region of interest" description="Disordered" evidence="1">
    <location>
        <begin position="254"/>
        <end position="291"/>
    </location>
</feature>
<protein>
    <submittedName>
        <fullName evidence="2">Uncharacterized protein</fullName>
    </submittedName>
</protein>
<dbReference type="EMBL" id="GL433857">
    <property type="protein sequence ID" value="EFN52325.1"/>
    <property type="molecule type" value="Genomic_DNA"/>
</dbReference>
<dbReference type="eggNOG" id="KOG4780">
    <property type="taxonomic scope" value="Eukaryota"/>
</dbReference>
<accession>E1ZPH8</accession>
<dbReference type="Proteomes" id="UP000008141">
    <property type="component" value="Unassembled WGS sequence"/>
</dbReference>
<feature type="region of interest" description="Disordered" evidence="1">
    <location>
        <begin position="561"/>
        <end position="676"/>
    </location>
</feature>
<organism evidence="3">
    <name type="scientific">Chlorella variabilis</name>
    <name type="common">Green alga</name>
    <dbReference type="NCBI Taxonomy" id="554065"/>
    <lineage>
        <taxon>Eukaryota</taxon>
        <taxon>Viridiplantae</taxon>
        <taxon>Chlorophyta</taxon>
        <taxon>core chlorophytes</taxon>
        <taxon>Trebouxiophyceae</taxon>
        <taxon>Chlorellales</taxon>
        <taxon>Chlorellaceae</taxon>
        <taxon>Chlorella clade</taxon>
        <taxon>Chlorella</taxon>
    </lineage>
</organism>
<feature type="compositionally biased region" description="Low complexity" evidence="1">
    <location>
        <begin position="562"/>
        <end position="596"/>
    </location>
</feature>
<dbReference type="AlphaFoldDB" id="E1ZPH8"/>
<feature type="region of interest" description="Disordered" evidence="1">
    <location>
        <begin position="105"/>
        <end position="135"/>
    </location>
</feature>
<dbReference type="GO" id="GO:0008420">
    <property type="term" value="F:RNA polymerase II CTD heptapeptide repeat phosphatase activity"/>
    <property type="evidence" value="ECO:0007669"/>
    <property type="project" value="InterPro"/>
</dbReference>
<feature type="compositionally biased region" description="Low complexity" evidence="1">
    <location>
        <begin position="389"/>
        <end position="402"/>
    </location>
</feature>
<dbReference type="GO" id="GO:0005737">
    <property type="term" value="C:cytoplasm"/>
    <property type="evidence" value="ECO:0007669"/>
    <property type="project" value="TreeGrafter"/>
</dbReference>
<feature type="region of interest" description="Disordered" evidence="1">
    <location>
        <begin position="316"/>
        <end position="460"/>
    </location>
</feature>
<feature type="region of interest" description="Disordered" evidence="1">
    <location>
        <begin position="498"/>
        <end position="549"/>
    </location>
</feature>
<feature type="region of interest" description="Disordered" evidence="1">
    <location>
        <begin position="186"/>
        <end position="216"/>
    </location>
</feature>
<dbReference type="Gene3D" id="1.25.40.820">
    <property type="match status" value="1"/>
</dbReference>
<dbReference type="OrthoDB" id="2590500at2759"/>